<dbReference type="PROSITE" id="PS51186">
    <property type="entry name" value="GNAT"/>
    <property type="match status" value="1"/>
</dbReference>
<evidence type="ECO:0000256" key="1">
    <source>
        <dbReference type="ARBA" id="ARBA00022741"/>
    </source>
</evidence>
<keyword evidence="2 3" id="KW-0067">ATP-binding</keyword>
<dbReference type="EMBL" id="VIVN01000017">
    <property type="protein sequence ID" value="TWD92465.1"/>
    <property type="molecule type" value="Genomic_DNA"/>
</dbReference>
<comment type="caution">
    <text evidence="5">The sequence shown here is derived from an EMBL/GenBank/DDBJ whole genome shotgun (WGS) entry which is preliminary data.</text>
</comment>
<dbReference type="SUPFAM" id="SSF55729">
    <property type="entry name" value="Acyl-CoA N-acyltransferases (Nat)"/>
    <property type="match status" value="1"/>
</dbReference>
<dbReference type="Pfam" id="PF08218">
    <property type="entry name" value="Citrate_ly_lig"/>
    <property type="match status" value="1"/>
</dbReference>
<dbReference type="SMART" id="SM00764">
    <property type="entry name" value="Citrate_ly_lig"/>
    <property type="match status" value="1"/>
</dbReference>
<comment type="function">
    <text evidence="3">Acetylation of prosthetic group (2-(5''-phosphoribosyl)-3'-dephosphocoenzyme-A) of the gamma subunit of citrate lyase.</text>
</comment>
<dbReference type="GO" id="GO:0016829">
    <property type="term" value="F:lyase activity"/>
    <property type="evidence" value="ECO:0007669"/>
    <property type="project" value="UniProtKB-KW"/>
</dbReference>
<organism evidence="5 6">
    <name type="scientific">Neobacillus bataviensis</name>
    <dbReference type="NCBI Taxonomy" id="220685"/>
    <lineage>
        <taxon>Bacteria</taxon>
        <taxon>Bacillati</taxon>
        <taxon>Bacillota</taxon>
        <taxon>Bacilli</taxon>
        <taxon>Bacillales</taxon>
        <taxon>Bacillaceae</taxon>
        <taxon>Neobacillus</taxon>
    </lineage>
</organism>
<feature type="domain" description="N-acetyltransferase" evidence="4">
    <location>
        <begin position="1"/>
        <end position="141"/>
    </location>
</feature>
<dbReference type="NCBIfam" id="TIGR00124">
    <property type="entry name" value="cit_ly_ligase"/>
    <property type="match status" value="1"/>
</dbReference>
<reference evidence="5 6" key="1">
    <citation type="submission" date="2019-06" db="EMBL/GenBank/DDBJ databases">
        <title>Sorghum-associated microbial communities from plants grown in Nebraska, USA.</title>
        <authorList>
            <person name="Schachtman D."/>
        </authorList>
    </citation>
    <scope>NUCLEOTIDE SEQUENCE [LARGE SCALE GENOMIC DNA]</scope>
    <source>
        <strain evidence="5 6">2482</strain>
    </source>
</reference>
<dbReference type="InterPro" id="IPR013166">
    <property type="entry name" value="Citrate_lyase_ligase_C"/>
</dbReference>
<dbReference type="Gene3D" id="3.40.50.620">
    <property type="entry name" value="HUPs"/>
    <property type="match status" value="1"/>
</dbReference>
<dbReference type="AlphaFoldDB" id="A0A561CMH8"/>
<dbReference type="EC" id="6.2.1.22" evidence="3"/>
<dbReference type="PANTHER" id="PTHR40599">
    <property type="entry name" value="[CITRATE [PRO-3S]-LYASE] LIGASE"/>
    <property type="match status" value="1"/>
</dbReference>
<evidence type="ECO:0000313" key="5">
    <source>
        <dbReference type="EMBL" id="TWD92465.1"/>
    </source>
</evidence>
<dbReference type="PANTHER" id="PTHR40599:SF1">
    <property type="entry name" value="[CITRATE [PRO-3S]-LYASE] LIGASE"/>
    <property type="match status" value="1"/>
</dbReference>
<keyword evidence="6" id="KW-1185">Reference proteome</keyword>
<keyword evidence="3 5" id="KW-0436">Ligase</keyword>
<dbReference type="GO" id="GO:0005524">
    <property type="term" value="F:ATP binding"/>
    <property type="evidence" value="ECO:0007669"/>
    <property type="project" value="UniProtKB-UniRule"/>
</dbReference>
<evidence type="ECO:0000259" key="4">
    <source>
        <dbReference type="PROSITE" id="PS51186"/>
    </source>
</evidence>
<evidence type="ECO:0000256" key="2">
    <source>
        <dbReference type="ARBA" id="ARBA00022840"/>
    </source>
</evidence>
<evidence type="ECO:0000313" key="6">
    <source>
        <dbReference type="Proteomes" id="UP000319671"/>
    </source>
</evidence>
<dbReference type="InterPro" id="IPR000182">
    <property type="entry name" value="GNAT_dom"/>
</dbReference>
<dbReference type="GO" id="GO:0016747">
    <property type="term" value="F:acyltransferase activity, transferring groups other than amino-acyl groups"/>
    <property type="evidence" value="ECO:0007669"/>
    <property type="project" value="InterPro"/>
</dbReference>
<dbReference type="InterPro" id="IPR016181">
    <property type="entry name" value="Acyl_CoA_acyltransferase"/>
</dbReference>
<name>A0A561CMH8_9BACI</name>
<protein>
    <recommendedName>
        <fullName evidence="3">[Citrate [pro-3S]-lyase] ligase</fullName>
        <ecNumber evidence="3">6.2.1.22</ecNumber>
    </recommendedName>
</protein>
<dbReference type="GO" id="GO:0008771">
    <property type="term" value="F:[citrate (pro-3S)-lyase] ligase activity"/>
    <property type="evidence" value="ECO:0007669"/>
    <property type="project" value="UniProtKB-EC"/>
</dbReference>
<dbReference type="Proteomes" id="UP000319671">
    <property type="component" value="Unassembled WGS sequence"/>
</dbReference>
<dbReference type="SUPFAM" id="SSF52374">
    <property type="entry name" value="Nucleotidylyl transferase"/>
    <property type="match status" value="1"/>
</dbReference>
<dbReference type="PIRSF" id="PIRSF005751">
    <property type="entry name" value="Acet_citr_lig"/>
    <property type="match status" value="1"/>
</dbReference>
<dbReference type="RefSeq" id="WP_261380789.1">
    <property type="nucleotide sequence ID" value="NZ_VIVN01000017.1"/>
</dbReference>
<dbReference type="InterPro" id="IPR014729">
    <property type="entry name" value="Rossmann-like_a/b/a_fold"/>
</dbReference>
<accession>A0A561CMH8</accession>
<proteinExistence type="predicted"/>
<comment type="catalytic activity">
    <reaction evidence="3">
        <text>holo-[citrate lyase ACP] + acetate + ATP = acetyl-[citrate lyase ACP] + AMP + diphosphate</text>
        <dbReference type="Rhea" id="RHEA:23788"/>
        <dbReference type="Rhea" id="RHEA-COMP:10158"/>
        <dbReference type="Rhea" id="RHEA-COMP:13710"/>
        <dbReference type="ChEBI" id="CHEBI:30089"/>
        <dbReference type="ChEBI" id="CHEBI:30616"/>
        <dbReference type="ChEBI" id="CHEBI:33019"/>
        <dbReference type="ChEBI" id="CHEBI:82683"/>
        <dbReference type="ChEBI" id="CHEBI:137976"/>
        <dbReference type="ChEBI" id="CHEBI:456215"/>
        <dbReference type="EC" id="6.2.1.22"/>
    </reaction>
</comment>
<keyword evidence="5" id="KW-0456">Lyase</keyword>
<evidence type="ECO:0000256" key="3">
    <source>
        <dbReference type="PIRNR" id="PIRNR005751"/>
    </source>
</evidence>
<gene>
    <name evidence="5" type="ORF">FB550_11718</name>
</gene>
<dbReference type="Gene3D" id="3.40.630.30">
    <property type="match status" value="1"/>
</dbReference>
<sequence length="352" mass="40188">MWYDNFSKRTLNLHLRSEKIQVEEFLTKQNLDLDREVEYTVAFFDRGKMIATGSLGGRILKCIAVDEKYQNMGLSTAVVSDLIQKAYSKGRTHLFIYTKPENKNIFADLGFYLIAEVPSKVILMENRPFGIKNYLKEIRKGEKDQLLKNQDREGVGAVIVNCNPFTLGHQYLIEYAASKCQTLHVFVLEEDKSSFPAGIRYRLVKEGVQHLDNVVVHQGRDYIISEATFPSYFIKESQTIVETHAKLDLELFTKYIAPTLGIQKRFVGDEPYCKVTAAYNTVMQEILPVDGIGIEVLPRMEYGGQPISASRVRRLIREGRLSDVKKLVPETTYRFLLSDEAEETIQQILGGP</sequence>
<keyword evidence="1 3" id="KW-0547">Nucleotide-binding</keyword>
<dbReference type="InterPro" id="IPR005216">
    <property type="entry name" value="Citrate_lyase_ligase"/>
</dbReference>